<evidence type="ECO:0000313" key="15">
    <source>
        <dbReference type="EMBL" id="MBB3956134.1"/>
    </source>
</evidence>
<dbReference type="EC" id="6.3.2.29" evidence="5"/>
<dbReference type="PANTHER" id="PTHR23135">
    <property type="entry name" value="MUR LIGASE FAMILY MEMBER"/>
    <property type="match status" value="1"/>
</dbReference>
<keyword evidence="7 15" id="KW-0436">Ligase</keyword>
<comment type="catalytic activity">
    <reaction evidence="12">
        <text>[L-4-(L-arginin-2-N-yl)aspartate](n) + L-aspartate + ATP = [L-4-(L-arginin-2-N-yl)aspartate](n)-L-aspartate + ADP + phosphate + H(+)</text>
        <dbReference type="Rhea" id="RHEA:13277"/>
        <dbReference type="Rhea" id="RHEA-COMP:13728"/>
        <dbReference type="Rhea" id="RHEA-COMP:13733"/>
        <dbReference type="ChEBI" id="CHEBI:15378"/>
        <dbReference type="ChEBI" id="CHEBI:29991"/>
        <dbReference type="ChEBI" id="CHEBI:30616"/>
        <dbReference type="ChEBI" id="CHEBI:43474"/>
        <dbReference type="ChEBI" id="CHEBI:137986"/>
        <dbReference type="ChEBI" id="CHEBI:137990"/>
        <dbReference type="ChEBI" id="CHEBI:456216"/>
        <dbReference type="EC" id="6.3.2.29"/>
    </reaction>
</comment>
<evidence type="ECO:0000256" key="6">
    <source>
        <dbReference type="ARBA" id="ARBA00022036"/>
    </source>
</evidence>
<dbReference type="SUPFAM" id="SSF56059">
    <property type="entry name" value="Glutathione synthetase ATP-binding domain-like"/>
    <property type="match status" value="1"/>
</dbReference>
<comment type="function">
    <text evidence="1">Catalyzes the ATP-dependent polymerization of arginine and aspartate to multi-L-arginyl-poly-L-aspartic acid (cyanophycin; a water-insoluble reserve polymer).</text>
</comment>
<evidence type="ECO:0000256" key="13">
    <source>
        <dbReference type="PROSITE-ProRule" id="PRU00409"/>
    </source>
</evidence>
<dbReference type="InterPro" id="IPR044019">
    <property type="entry name" value="Cyanophycin_syn_N"/>
</dbReference>
<protein>
    <recommendedName>
        <fullName evidence="6">Cyanophycin synthetase</fullName>
        <ecNumber evidence="5">6.3.2.29</ecNumber>
        <ecNumber evidence="4">6.3.2.30</ecNumber>
    </recommendedName>
    <alternativeName>
        <fullName evidence="10">Cyanophycin synthase</fullName>
    </alternativeName>
</protein>
<feature type="domain" description="ATP-grasp" evidence="14">
    <location>
        <begin position="271"/>
        <end position="524"/>
    </location>
</feature>
<dbReference type="Gene3D" id="3.90.190.20">
    <property type="entry name" value="Mur ligase, C-terminal domain"/>
    <property type="match status" value="1"/>
</dbReference>
<dbReference type="Gene3D" id="3.30.470.20">
    <property type="entry name" value="ATP-grasp fold, B domain"/>
    <property type="match status" value="2"/>
</dbReference>
<comment type="catalytic activity">
    <reaction evidence="11">
        <text>[L-4-(L-arginin-2-N-yl)aspartate](n)-L-aspartate + L-arginine + ATP = [L-4-(L-arginin-2-N-yl)aspartate](n+1) + ADP + phosphate + H(+)</text>
        <dbReference type="Rhea" id="RHEA:23888"/>
        <dbReference type="Rhea" id="RHEA-COMP:13732"/>
        <dbReference type="Rhea" id="RHEA-COMP:13733"/>
        <dbReference type="ChEBI" id="CHEBI:15378"/>
        <dbReference type="ChEBI" id="CHEBI:30616"/>
        <dbReference type="ChEBI" id="CHEBI:32682"/>
        <dbReference type="ChEBI" id="CHEBI:43474"/>
        <dbReference type="ChEBI" id="CHEBI:137986"/>
        <dbReference type="ChEBI" id="CHEBI:137990"/>
        <dbReference type="ChEBI" id="CHEBI:456216"/>
        <dbReference type="EC" id="6.3.2.30"/>
    </reaction>
</comment>
<comment type="similarity">
    <text evidence="2">In the C-terminal section; belongs to the MurCDEF family.</text>
</comment>
<dbReference type="AlphaFoldDB" id="A0A7W6CK55"/>
<keyword evidence="9 13" id="KW-0067">ATP-binding</keyword>
<name>A0A7W6CK55_9SPHN</name>
<dbReference type="Proteomes" id="UP000548867">
    <property type="component" value="Unassembled WGS sequence"/>
</dbReference>
<accession>A0A7W6CK55</accession>
<dbReference type="Gene3D" id="3.40.1190.10">
    <property type="entry name" value="Mur-like, catalytic domain"/>
    <property type="match status" value="1"/>
</dbReference>
<reference evidence="15 16" key="1">
    <citation type="submission" date="2020-08" db="EMBL/GenBank/DDBJ databases">
        <title>Genomic Encyclopedia of Type Strains, Phase IV (KMG-IV): sequencing the most valuable type-strain genomes for metagenomic binning, comparative biology and taxonomic classification.</title>
        <authorList>
            <person name="Goeker M."/>
        </authorList>
    </citation>
    <scope>NUCLEOTIDE SEQUENCE [LARGE SCALE GENOMIC DNA]</scope>
    <source>
        <strain evidence="15 16">DSM 27057</strain>
    </source>
</reference>
<dbReference type="InterPro" id="IPR011810">
    <property type="entry name" value="Cya_phycin_syn"/>
</dbReference>
<dbReference type="Pfam" id="PF18921">
    <property type="entry name" value="Cyanophycin_syn"/>
    <property type="match status" value="1"/>
</dbReference>
<dbReference type="NCBIfam" id="TIGR02068">
    <property type="entry name" value="cya_phycin_syn"/>
    <property type="match status" value="1"/>
</dbReference>
<dbReference type="Pfam" id="PF08245">
    <property type="entry name" value="Mur_ligase_M"/>
    <property type="match status" value="1"/>
</dbReference>
<evidence type="ECO:0000256" key="12">
    <source>
        <dbReference type="ARBA" id="ARBA00048425"/>
    </source>
</evidence>
<evidence type="ECO:0000256" key="1">
    <source>
        <dbReference type="ARBA" id="ARBA00003184"/>
    </source>
</evidence>
<gene>
    <name evidence="15" type="ORF">GGR38_003092</name>
</gene>
<evidence type="ECO:0000256" key="4">
    <source>
        <dbReference type="ARBA" id="ARBA00012968"/>
    </source>
</evidence>
<dbReference type="InterPro" id="IPR004101">
    <property type="entry name" value="Mur_ligase_C"/>
</dbReference>
<evidence type="ECO:0000256" key="10">
    <source>
        <dbReference type="ARBA" id="ARBA00031353"/>
    </source>
</evidence>
<evidence type="ECO:0000313" key="16">
    <source>
        <dbReference type="Proteomes" id="UP000548867"/>
    </source>
</evidence>
<dbReference type="PROSITE" id="PS01011">
    <property type="entry name" value="FOLYLPOLYGLU_SYNT_1"/>
    <property type="match status" value="1"/>
</dbReference>
<dbReference type="PROSITE" id="PS50975">
    <property type="entry name" value="ATP_GRASP"/>
    <property type="match status" value="1"/>
</dbReference>
<comment type="subunit">
    <text evidence="3">Homodimer.</text>
</comment>
<dbReference type="InterPro" id="IPR036565">
    <property type="entry name" value="Mur-like_cat_sf"/>
</dbReference>
<dbReference type="GO" id="GO:0046872">
    <property type="term" value="F:metal ion binding"/>
    <property type="evidence" value="ECO:0007669"/>
    <property type="project" value="InterPro"/>
</dbReference>
<dbReference type="GO" id="GO:0071161">
    <property type="term" value="F:cyanophycin synthetase activity (L-arginine-adding)"/>
    <property type="evidence" value="ECO:0007669"/>
    <property type="project" value="UniProtKB-EC"/>
</dbReference>
<dbReference type="SUPFAM" id="SSF53623">
    <property type="entry name" value="MurD-like peptide ligases, catalytic domain"/>
    <property type="match status" value="1"/>
</dbReference>
<evidence type="ECO:0000259" key="14">
    <source>
        <dbReference type="PROSITE" id="PS50975"/>
    </source>
</evidence>
<evidence type="ECO:0000256" key="3">
    <source>
        <dbReference type="ARBA" id="ARBA00011738"/>
    </source>
</evidence>
<keyword evidence="16" id="KW-1185">Reference proteome</keyword>
<evidence type="ECO:0000256" key="5">
    <source>
        <dbReference type="ARBA" id="ARBA00013005"/>
    </source>
</evidence>
<keyword evidence="8 13" id="KW-0547">Nucleotide-binding</keyword>
<dbReference type="NCBIfam" id="NF010623">
    <property type="entry name" value="PRK14016.1"/>
    <property type="match status" value="1"/>
</dbReference>
<dbReference type="SUPFAM" id="SSF53244">
    <property type="entry name" value="MurD-like peptide ligases, peptide-binding domain"/>
    <property type="match status" value="1"/>
</dbReference>
<dbReference type="InterPro" id="IPR018109">
    <property type="entry name" value="Folylpolyglutamate_synth_CS"/>
</dbReference>
<dbReference type="InterPro" id="IPR013221">
    <property type="entry name" value="Mur_ligase_cen"/>
</dbReference>
<evidence type="ECO:0000256" key="8">
    <source>
        <dbReference type="ARBA" id="ARBA00022741"/>
    </source>
</evidence>
<dbReference type="Pfam" id="PF02875">
    <property type="entry name" value="Mur_ligase_C"/>
    <property type="match status" value="1"/>
</dbReference>
<dbReference type="GO" id="GO:0071160">
    <property type="term" value="F:cyanophycin synthetase activity (L-aspartate-adding)"/>
    <property type="evidence" value="ECO:0007669"/>
    <property type="project" value="UniProtKB-EC"/>
</dbReference>
<dbReference type="PANTHER" id="PTHR23135:SF18">
    <property type="entry name" value="CYANOPHYCIN SYNTHETASE"/>
    <property type="match status" value="1"/>
</dbReference>
<dbReference type="GO" id="GO:0005524">
    <property type="term" value="F:ATP binding"/>
    <property type="evidence" value="ECO:0007669"/>
    <property type="project" value="UniProtKB-UniRule"/>
</dbReference>
<dbReference type="InterPro" id="IPR011761">
    <property type="entry name" value="ATP-grasp"/>
</dbReference>
<evidence type="ECO:0000256" key="7">
    <source>
        <dbReference type="ARBA" id="ARBA00022598"/>
    </source>
</evidence>
<dbReference type="InterPro" id="IPR036615">
    <property type="entry name" value="Mur_ligase_C_dom_sf"/>
</dbReference>
<sequence>MNTGAWIPKALIGCPMIATGNTGVEPLVEAGPSPLAILEHNIYRGPSLHADRPMIRIKLDLGALQEWPTDRLPGFADRVLGLLPGLARHGCCYGRPLGFVERLRAGTWLGHVIEHVALELQVMVGYRTGRGKTRSVAGYPGHYNVLYAYEDEGCGVAAGSYAIQMVSALLPDALRQVTGLDRLGVPVEEAALDVEQIRAKLRRHCRKAPLGPTTRALVDAARRRRIPVQRLDNQSLIQFGYGRRQKRIRASITGETSLLGAEIAGNKQLTRELLALAGLPVPRGGVAANLAEARLLAQRLGWPVVVKPQDGNHGRGVTTSVAGVEMLEEAFALAEKGRRRVIVEQHLPGSDHRILVVAGKIVAVAQRQPPFVTGDGRHSIRDLVAMVNADPARGQAHENMLTRITCDDTVAMVLARAGMHLDSVPSAGQSVLLRDTANLSSGGTATDRTGEIHPFNASIALQAAAMTGLDVCGIDFLCPDIARPIHETGGGIVEVNAAPGLRMHLAPTQGESRDVAGPIIDALFPGGAMARIPIVAITGTNGKSTTVRMVGRILRRAGHNVGMTTTSGLYHNEHLMKPYDATGPKSARAVLANPLVDVAVLETARGGILREGLGFDRCDVGAVLNVAEDHLGLKGIDTLEQMADLKAVVPRAVHRHGYVVLNADDPMCRRMAARAGGQVVWFSMCEGGIMPGPVKDHVADGGMAALRDGEDLVLCRDGQRTVLIRAADIPATHGGTVHFNIANALAAAAICSARGVPPALIRDGLASFASSFEDNPGRLNIHDAHGIRFLVDYAHNPAGLRALGDVIAHMRGDHARVLGMVSIPGDRRDSDIAEMGRLAAGLFDEVVFRETSDGRGRARGEINAIMTAGALEAGMDPCRVRRVLDEDIAAQRLIAMARPGDLVVLLPTSIKAVWEQVLAYRPDMAAAMAPS</sequence>
<proteinExistence type="inferred from homology"/>
<dbReference type="GO" id="GO:0004326">
    <property type="term" value="F:tetrahydrofolylpolyglutamate synthase activity"/>
    <property type="evidence" value="ECO:0007669"/>
    <property type="project" value="InterPro"/>
</dbReference>
<evidence type="ECO:0000256" key="9">
    <source>
        <dbReference type="ARBA" id="ARBA00022840"/>
    </source>
</evidence>
<organism evidence="15 16">
    <name type="scientific">Novosphingobium sediminicola</name>
    <dbReference type="NCBI Taxonomy" id="563162"/>
    <lineage>
        <taxon>Bacteria</taxon>
        <taxon>Pseudomonadati</taxon>
        <taxon>Pseudomonadota</taxon>
        <taxon>Alphaproteobacteria</taxon>
        <taxon>Sphingomonadales</taxon>
        <taxon>Sphingomonadaceae</taxon>
        <taxon>Novosphingobium</taxon>
    </lineage>
</organism>
<dbReference type="EMBL" id="JACIDX010000012">
    <property type="protein sequence ID" value="MBB3956134.1"/>
    <property type="molecule type" value="Genomic_DNA"/>
</dbReference>
<comment type="caution">
    <text evidence="15">The sequence shown here is derived from an EMBL/GenBank/DDBJ whole genome shotgun (WGS) entry which is preliminary data.</text>
</comment>
<dbReference type="EC" id="6.3.2.30" evidence="4"/>
<evidence type="ECO:0000256" key="2">
    <source>
        <dbReference type="ARBA" id="ARBA00009060"/>
    </source>
</evidence>
<evidence type="ECO:0000256" key="11">
    <source>
        <dbReference type="ARBA" id="ARBA00048094"/>
    </source>
</evidence>